<gene>
    <name evidence="3" type="ORF">ABDJ40_21255</name>
</gene>
<dbReference type="Gene3D" id="3.30.110.70">
    <property type="entry name" value="Hypothetical protein apc22750. Chain B"/>
    <property type="match status" value="1"/>
</dbReference>
<dbReference type="Pfam" id="PF01906">
    <property type="entry name" value="YbjQ_1"/>
    <property type="match status" value="1"/>
</dbReference>
<sequence length="117" mass="12159">MITTTTTGIDGAVITRYLGIVTGEVVLGTNLFEDMVADFRDRYGGRAGGYERKLAQARSQALRQMQTQAMELGGNAVVGVKLDHETVGPQGGLLMVTACGTAVVAERMVPTPSGAGG</sequence>
<comment type="caution">
    <text evidence="3">The sequence shown here is derived from an EMBL/GenBank/DDBJ whole genome shotgun (WGS) entry which is preliminary data.</text>
</comment>
<protein>
    <recommendedName>
        <fullName evidence="2">UPF0145 protein ABDJ40_21255</fullName>
    </recommendedName>
</protein>
<accession>A0ABV0GJT1</accession>
<dbReference type="RefSeq" id="WP_347612673.1">
    <property type="nucleotide sequence ID" value="NZ_JBDPZC010000013.1"/>
</dbReference>
<keyword evidence="4" id="KW-1185">Reference proteome</keyword>
<organism evidence="3 4">
    <name type="scientific">Roseateles flavus</name>
    <dbReference type="NCBI Taxonomy" id="3149041"/>
    <lineage>
        <taxon>Bacteria</taxon>
        <taxon>Pseudomonadati</taxon>
        <taxon>Pseudomonadota</taxon>
        <taxon>Betaproteobacteria</taxon>
        <taxon>Burkholderiales</taxon>
        <taxon>Sphaerotilaceae</taxon>
        <taxon>Roseateles</taxon>
    </lineage>
</organism>
<comment type="similarity">
    <text evidence="1 2">Belongs to the UPF0145 family.</text>
</comment>
<dbReference type="PANTHER" id="PTHR34068:SF1">
    <property type="entry name" value="UPF0145 PROTEIN YBJQ"/>
    <property type="match status" value="1"/>
</dbReference>
<proteinExistence type="inferred from homology"/>
<reference evidence="3 4" key="1">
    <citation type="submission" date="2024-05" db="EMBL/GenBank/DDBJ databases">
        <title>Roseateles sp. 2.12 16S ribosomal RNA gene Genome sequencing and assembly.</title>
        <authorList>
            <person name="Woo H."/>
        </authorList>
    </citation>
    <scope>NUCLEOTIDE SEQUENCE [LARGE SCALE GENOMIC DNA]</scope>
    <source>
        <strain evidence="3 4">2.12</strain>
    </source>
</reference>
<dbReference type="HAMAP" id="MF_00338">
    <property type="entry name" value="UPF0145"/>
    <property type="match status" value="1"/>
</dbReference>
<dbReference type="Proteomes" id="UP001462640">
    <property type="component" value="Unassembled WGS sequence"/>
</dbReference>
<name>A0ABV0GJT1_9BURK</name>
<dbReference type="SUPFAM" id="SSF117782">
    <property type="entry name" value="YbjQ-like"/>
    <property type="match status" value="1"/>
</dbReference>
<dbReference type="PANTHER" id="PTHR34068">
    <property type="entry name" value="UPF0145 PROTEIN YBJQ"/>
    <property type="match status" value="1"/>
</dbReference>
<dbReference type="InterPro" id="IPR035439">
    <property type="entry name" value="UPF0145_dom_sf"/>
</dbReference>
<evidence type="ECO:0000256" key="2">
    <source>
        <dbReference type="HAMAP-Rule" id="MF_00338"/>
    </source>
</evidence>
<evidence type="ECO:0000313" key="3">
    <source>
        <dbReference type="EMBL" id="MEO3715305.1"/>
    </source>
</evidence>
<evidence type="ECO:0000256" key="1">
    <source>
        <dbReference type="ARBA" id="ARBA00010751"/>
    </source>
</evidence>
<dbReference type="EMBL" id="JBDPZC010000013">
    <property type="protein sequence ID" value="MEO3715305.1"/>
    <property type="molecule type" value="Genomic_DNA"/>
</dbReference>
<dbReference type="InterPro" id="IPR002765">
    <property type="entry name" value="UPF0145_YbjQ-like"/>
</dbReference>
<evidence type="ECO:0000313" key="4">
    <source>
        <dbReference type="Proteomes" id="UP001462640"/>
    </source>
</evidence>